<gene>
    <name evidence="3" type="ORF">QVD17_30486</name>
</gene>
<feature type="domain" description="Reverse transcriptase zinc-binding" evidence="2">
    <location>
        <begin position="352"/>
        <end position="408"/>
    </location>
</feature>
<accession>A0AAD8NG19</accession>
<reference evidence="3" key="1">
    <citation type="journal article" date="2023" name="bioRxiv">
        <title>Improved chromosome-level genome assembly for marigold (Tagetes erecta).</title>
        <authorList>
            <person name="Jiang F."/>
            <person name="Yuan L."/>
            <person name="Wang S."/>
            <person name="Wang H."/>
            <person name="Xu D."/>
            <person name="Wang A."/>
            <person name="Fan W."/>
        </authorList>
    </citation>
    <scope>NUCLEOTIDE SEQUENCE</scope>
    <source>
        <strain evidence="3">WSJ</strain>
        <tissue evidence="3">Leaf</tissue>
    </source>
</reference>
<keyword evidence="4" id="KW-1185">Reference proteome</keyword>
<feature type="compositionally biased region" description="Basic and acidic residues" evidence="1">
    <location>
        <begin position="92"/>
        <end position="103"/>
    </location>
</feature>
<name>A0AAD8NG19_TARER</name>
<dbReference type="AlphaFoldDB" id="A0AAD8NG19"/>
<dbReference type="InterPro" id="IPR026960">
    <property type="entry name" value="RVT-Znf"/>
</dbReference>
<organism evidence="3 4">
    <name type="scientific">Tagetes erecta</name>
    <name type="common">African marigold</name>
    <dbReference type="NCBI Taxonomy" id="13708"/>
    <lineage>
        <taxon>Eukaryota</taxon>
        <taxon>Viridiplantae</taxon>
        <taxon>Streptophyta</taxon>
        <taxon>Embryophyta</taxon>
        <taxon>Tracheophyta</taxon>
        <taxon>Spermatophyta</taxon>
        <taxon>Magnoliopsida</taxon>
        <taxon>eudicotyledons</taxon>
        <taxon>Gunneridae</taxon>
        <taxon>Pentapetalae</taxon>
        <taxon>asterids</taxon>
        <taxon>campanulids</taxon>
        <taxon>Asterales</taxon>
        <taxon>Asteraceae</taxon>
        <taxon>Asteroideae</taxon>
        <taxon>Heliantheae alliance</taxon>
        <taxon>Tageteae</taxon>
        <taxon>Tagetes</taxon>
    </lineage>
</organism>
<dbReference type="Proteomes" id="UP001229421">
    <property type="component" value="Unassembled WGS sequence"/>
</dbReference>
<evidence type="ECO:0000313" key="3">
    <source>
        <dbReference type="EMBL" id="KAK1414735.1"/>
    </source>
</evidence>
<dbReference type="EMBL" id="JAUHHV010000008">
    <property type="protein sequence ID" value="KAK1414735.1"/>
    <property type="molecule type" value="Genomic_DNA"/>
</dbReference>
<proteinExistence type="predicted"/>
<evidence type="ECO:0000256" key="1">
    <source>
        <dbReference type="SAM" id="MobiDB-lite"/>
    </source>
</evidence>
<feature type="region of interest" description="Disordered" evidence="1">
    <location>
        <begin position="64"/>
        <end position="118"/>
    </location>
</feature>
<evidence type="ECO:0000259" key="2">
    <source>
        <dbReference type="Pfam" id="PF13966"/>
    </source>
</evidence>
<evidence type="ECO:0000313" key="4">
    <source>
        <dbReference type="Proteomes" id="UP001229421"/>
    </source>
</evidence>
<comment type="caution">
    <text evidence="3">The sequence shown here is derived from an EMBL/GenBank/DDBJ whole genome shotgun (WGS) entry which is preliminary data.</text>
</comment>
<protein>
    <recommendedName>
        <fullName evidence="2">Reverse transcriptase zinc-binding domain-containing protein</fullName>
    </recommendedName>
</protein>
<sequence length="430" mass="49951">MGEATPNPNTSQDVVEPMTFASKLKEGGKINFRRLESENLVDEADVVLPREAVINMKQRFANTLVGPSGTQKGEDEESVEDSGAGAHQMDTFIKEDSKNRMDESEGASTPGDARSVYVDSETEARADLLRKELDDIQIMVDKDPNDCGLREKERACSLEGEVRSCMILMKGLEEFRMTSGLAASVEKSTVFFCQISDVNKSLMSYHIWSIVTHRKSLWVEWIYDHKLKGRSFWEVEPRLSMSWGWRKILQVRELIRPYIHQKIGDGKNTFIWSDNWCEYSPLSSFITKRDIYRAGFSTSDKVDELVNDRNWRWPAAWYDLFPVLINIPVPVICNNRRDVSVWHDIYGVEHKFSIHNVWETIRYRSTEVDWYNIVWFTHCIPRHAFHVWLVCRKKLNTQDKMRTWDMNMRFGKKSDNSPTWGILKGCGIIL</sequence>
<dbReference type="Pfam" id="PF13966">
    <property type="entry name" value="zf-RVT"/>
    <property type="match status" value="1"/>
</dbReference>